<dbReference type="InterPro" id="IPR036236">
    <property type="entry name" value="Znf_C2H2_sf"/>
</dbReference>
<evidence type="ECO:0000256" key="4">
    <source>
        <dbReference type="ARBA" id="ARBA00022833"/>
    </source>
</evidence>
<dbReference type="EMBL" id="CVRI01000042">
    <property type="protein sequence ID" value="CRK95782.1"/>
    <property type="molecule type" value="Genomic_DNA"/>
</dbReference>
<keyword evidence="3 5" id="KW-0863">Zinc-finger</keyword>
<dbReference type="STRING" id="568069.A0A1J1I9Z0"/>
<keyword evidence="1" id="KW-0479">Metal-binding</keyword>
<name>A0A1J1I9Z0_9DIPT</name>
<dbReference type="OrthoDB" id="6601382at2759"/>
<reference evidence="8 9" key="1">
    <citation type="submission" date="2015-04" db="EMBL/GenBank/DDBJ databases">
        <authorList>
            <person name="Syromyatnikov M.Y."/>
            <person name="Popov V.N."/>
        </authorList>
    </citation>
    <scope>NUCLEOTIDE SEQUENCE [LARGE SCALE GENOMIC DNA]</scope>
</reference>
<feature type="domain" description="C2H2-type" evidence="7">
    <location>
        <begin position="444"/>
        <end position="472"/>
    </location>
</feature>
<dbReference type="SUPFAM" id="SSF57667">
    <property type="entry name" value="beta-beta-alpha zinc fingers"/>
    <property type="match status" value="2"/>
</dbReference>
<dbReference type="InterPro" id="IPR013087">
    <property type="entry name" value="Znf_C2H2_type"/>
</dbReference>
<dbReference type="SMART" id="SM00355">
    <property type="entry name" value="ZnF_C2H2"/>
    <property type="match status" value="11"/>
</dbReference>
<organism evidence="8 9">
    <name type="scientific">Clunio marinus</name>
    <dbReference type="NCBI Taxonomy" id="568069"/>
    <lineage>
        <taxon>Eukaryota</taxon>
        <taxon>Metazoa</taxon>
        <taxon>Ecdysozoa</taxon>
        <taxon>Arthropoda</taxon>
        <taxon>Hexapoda</taxon>
        <taxon>Insecta</taxon>
        <taxon>Pterygota</taxon>
        <taxon>Neoptera</taxon>
        <taxon>Endopterygota</taxon>
        <taxon>Diptera</taxon>
        <taxon>Nematocera</taxon>
        <taxon>Chironomoidea</taxon>
        <taxon>Chironomidae</taxon>
        <taxon>Clunio</taxon>
    </lineage>
</organism>
<dbReference type="GO" id="GO:0008270">
    <property type="term" value="F:zinc ion binding"/>
    <property type="evidence" value="ECO:0007669"/>
    <property type="project" value="UniProtKB-KW"/>
</dbReference>
<gene>
    <name evidence="8" type="ORF">CLUMA_CG009239</name>
</gene>
<dbReference type="PROSITE" id="PS00028">
    <property type="entry name" value="ZINC_FINGER_C2H2_1"/>
    <property type="match status" value="7"/>
</dbReference>
<evidence type="ECO:0000256" key="5">
    <source>
        <dbReference type="PROSITE-ProRule" id="PRU00042"/>
    </source>
</evidence>
<evidence type="ECO:0000313" key="9">
    <source>
        <dbReference type="Proteomes" id="UP000183832"/>
    </source>
</evidence>
<dbReference type="SMART" id="SM00868">
    <property type="entry name" value="zf-AD"/>
    <property type="match status" value="2"/>
</dbReference>
<evidence type="ECO:0000256" key="1">
    <source>
        <dbReference type="ARBA" id="ARBA00022723"/>
    </source>
</evidence>
<sequence>MEENQCFICADDCTESHFYLVNLSTKKYKTNYTSLISDLINSEYELRVSNENKICECCSVLIEKFDELQHETKTVKSVLSRQIANTYKIETSEPMVFMDKSKIFIELPSKGNSETKYSCKLCPRFVTTCLDTVNTHILYHKISTEGIIQTQELLKEFNSSQKRNNPIGRELPKKEQIIKTSIQRHAGNIQKVKKEETETKTIQQQDTTISIDQEYDEETLDSLIDLDLLKDPLCDSNVKSQNCMIAGCTEKFNYINDYVRHLKLKHKSTLNHIFAVVRANIKRPKKMSRLMCPYCFTKISTNEALEFHVKQHEDASKVTLFTDRVNDFVSNIMSSSRCQICDCDILDPTVLDCNHEIVKNGMAPKIDCIYCTKFFYSGKLYNNHLALDHNSCFMCGSICDDKSVLADHIKSHLTHAEYPCSFCENIYQSKSDRLKHMKDQHVDNCCNYCDDWFLDVNELQNHLRYAHAGKRMEQTPTICDECGASFKNNELFLDHQNTHQKRKIFKCSSCSESFRFRYLLMDHISTVHNRTIVDNETNFYKCFICMLGFSSQHRKTFVQHLKDHKASATFCTDCNANLENTHNFEAHRERSHQDFSFLADKKQIGRINQSEKTKSGGGKNLQNNRKQKIGGNKKHLTKDVKKIDTSNVVDETTENLSLEQEDLSAHHQQQQIMVQTEDGSVLNMNNFILTENGELIIQNLEGLIPNGQENADESSSGQIQISNLEQFLMEQGLTTEISYIQPDEGQVIIQNDDGTVSQSSHGSLLQSYKEIFEHDENIPADLIVSGEDENAATQGMILNGDYMTISSIEQQTASNGQVEIQNPTQVDANQSTLDELGDILLEVAAAAEKEKKPKVTEQKMVRDSLWGRKRANEVANKNGPIKQRATKRRRESSPTSTEPPASNFSQAYEFFVRGFDAKKHKHL</sequence>
<feature type="domain" description="C2H2-type" evidence="7">
    <location>
        <begin position="477"/>
        <end position="504"/>
    </location>
</feature>
<evidence type="ECO:0000256" key="2">
    <source>
        <dbReference type="ARBA" id="ARBA00022737"/>
    </source>
</evidence>
<dbReference type="PANTHER" id="PTHR24379">
    <property type="entry name" value="KRAB AND ZINC FINGER DOMAIN-CONTAINING"/>
    <property type="match status" value="1"/>
</dbReference>
<evidence type="ECO:0000313" key="8">
    <source>
        <dbReference type="EMBL" id="CRK95782.1"/>
    </source>
</evidence>
<feature type="domain" description="C2H2-type" evidence="7">
    <location>
        <begin position="505"/>
        <end position="528"/>
    </location>
</feature>
<keyword evidence="9" id="KW-1185">Reference proteome</keyword>
<dbReference type="InterPro" id="IPR012934">
    <property type="entry name" value="Znf_AD"/>
</dbReference>
<dbReference type="Gene3D" id="3.30.160.60">
    <property type="entry name" value="Classic Zinc Finger"/>
    <property type="match status" value="3"/>
</dbReference>
<dbReference type="PANTHER" id="PTHR24379:SF121">
    <property type="entry name" value="C2H2-TYPE DOMAIN-CONTAINING PROTEIN"/>
    <property type="match status" value="1"/>
</dbReference>
<dbReference type="GO" id="GO:0005634">
    <property type="term" value="C:nucleus"/>
    <property type="evidence" value="ECO:0007669"/>
    <property type="project" value="InterPro"/>
</dbReference>
<feature type="compositionally biased region" description="Basic residues" evidence="6">
    <location>
        <begin position="625"/>
        <end position="636"/>
    </location>
</feature>
<evidence type="ECO:0000256" key="3">
    <source>
        <dbReference type="ARBA" id="ARBA00022771"/>
    </source>
</evidence>
<proteinExistence type="predicted"/>
<dbReference type="AlphaFoldDB" id="A0A1J1I9Z0"/>
<evidence type="ECO:0000259" key="7">
    <source>
        <dbReference type="PROSITE" id="PS50157"/>
    </source>
</evidence>
<dbReference type="PROSITE" id="PS50157">
    <property type="entry name" value="ZINC_FINGER_C2H2_2"/>
    <property type="match status" value="3"/>
</dbReference>
<keyword evidence="4" id="KW-0862">Zinc</keyword>
<keyword evidence="2" id="KW-0677">Repeat</keyword>
<feature type="region of interest" description="Disordered" evidence="6">
    <location>
        <begin position="867"/>
        <end position="904"/>
    </location>
</feature>
<dbReference type="Proteomes" id="UP000183832">
    <property type="component" value="Unassembled WGS sequence"/>
</dbReference>
<evidence type="ECO:0000256" key="6">
    <source>
        <dbReference type="SAM" id="MobiDB-lite"/>
    </source>
</evidence>
<accession>A0A1J1I9Z0</accession>
<feature type="region of interest" description="Disordered" evidence="6">
    <location>
        <begin position="608"/>
        <end position="636"/>
    </location>
</feature>
<protein>
    <submittedName>
        <fullName evidence="8">CLUMA_CG009239, isoform A</fullName>
    </submittedName>
</protein>